<dbReference type="InterPro" id="IPR007693">
    <property type="entry name" value="DNA_helicase_DnaB-like_N"/>
</dbReference>
<evidence type="ECO:0000256" key="11">
    <source>
        <dbReference type="NCBIfam" id="TIGR00665"/>
    </source>
</evidence>
<dbReference type="EMBL" id="NVQC01000022">
    <property type="protein sequence ID" value="PTL35913.1"/>
    <property type="molecule type" value="Genomic_DNA"/>
</dbReference>
<keyword evidence="5 12" id="KW-0378">Hydrolase</keyword>
<dbReference type="InterPro" id="IPR007694">
    <property type="entry name" value="DNA_helicase_DnaB-like_C"/>
</dbReference>
<name>A0A2T4TXR2_9BACT</name>
<dbReference type="AlphaFoldDB" id="A0A2T4TXR2"/>
<keyword evidence="9" id="KW-0413">Isomerase</keyword>
<dbReference type="GO" id="GO:0042802">
    <property type="term" value="F:identical protein binding"/>
    <property type="evidence" value="ECO:0007669"/>
    <property type="project" value="UniProtKB-ARBA"/>
</dbReference>
<dbReference type="InterPro" id="IPR016136">
    <property type="entry name" value="DNA_helicase_N/primase_C"/>
</dbReference>
<evidence type="ECO:0000256" key="1">
    <source>
        <dbReference type="ARBA" id="ARBA00008428"/>
    </source>
</evidence>
<feature type="domain" description="SF4 helicase" evidence="13">
    <location>
        <begin position="186"/>
        <end position="455"/>
    </location>
</feature>
<evidence type="ECO:0000313" key="14">
    <source>
        <dbReference type="EMBL" id="PTL35913.1"/>
    </source>
</evidence>
<evidence type="ECO:0000256" key="8">
    <source>
        <dbReference type="ARBA" id="ARBA00023125"/>
    </source>
</evidence>
<dbReference type="InterPro" id="IPR036185">
    <property type="entry name" value="DNA_heli_DnaB-like_N_sf"/>
</dbReference>
<reference evidence="15" key="2">
    <citation type="journal article" date="2018" name="Environ. Microbiol.">
        <title>Bloom of a denitrifying methanotroph, 'Candidatus Methylomirabilis limnetica', in a deep stratified lake.</title>
        <authorList>
            <person name="Graf J.S."/>
            <person name="Mayr M.J."/>
            <person name="Marchant H.K."/>
            <person name="Tienken D."/>
            <person name="Hach P.F."/>
            <person name="Brand A."/>
            <person name="Schubert C.J."/>
            <person name="Kuypers M.M."/>
            <person name="Milucka J."/>
        </authorList>
    </citation>
    <scope>NUCLEOTIDE SEQUENCE [LARGE SCALE GENOMIC DNA]</scope>
    <source>
        <strain evidence="15">Zug</strain>
    </source>
</reference>
<dbReference type="Pfam" id="PF00772">
    <property type="entry name" value="DnaB"/>
    <property type="match status" value="1"/>
</dbReference>
<evidence type="ECO:0000313" key="15">
    <source>
        <dbReference type="Proteomes" id="UP000241436"/>
    </source>
</evidence>
<keyword evidence="6 12" id="KW-0347">Helicase</keyword>
<dbReference type="GO" id="GO:0006269">
    <property type="term" value="P:DNA replication, synthesis of primer"/>
    <property type="evidence" value="ECO:0007669"/>
    <property type="project" value="UniProtKB-UniRule"/>
</dbReference>
<comment type="similarity">
    <text evidence="1 12">Belongs to the helicase family. DnaB subfamily.</text>
</comment>
<keyword evidence="3 12" id="KW-0235">DNA replication</keyword>
<dbReference type="Proteomes" id="UP000241436">
    <property type="component" value="Unassembled WGS sequence"/>
</dbReference>
<dbReference type="SUPFAM" id="SSF52540">
    <property type="entry name" value="P-loop containing nucleoside triphosphate hydrolases"/>
    <property type="match status" value="1"/>
</dbReference>
<evidence type="ECO:0000256" key="2">
    <source>
        <dbReference type="ARBA" id="ARBA00022515"/>
    </source>
</evidence>
<dbReference type="SUPFAM" id="SSF48024">
    <property type="entry name" value="N-terminal domain of DnaB helicase"/>
    <property type="match status" value="1"/>
</dbReference>
<gene>
    <name evidence="14" type="ORF">CLG94_08220</name>
</gene>
<comment type="catalytic activity">
    <reaction evidence="10 12">
        <text>ATP + H2O = ADP + phosphate + H(+)</text>
        <dbReference type="Rhea" id="RHEA:13065"/>
        <dbReference type="ChEBI" id="CHEBI:15377"/>
        <dbReference type="ChEBI" id="CHEBI:15378"/>
        <dbReference type="ChEBI" id="CHEBI:30616"/>
        <dbReference type="ChEBI" id="CHEBI:43474"/>
        <dbReference type="ChEBI" id="CHEBI:456216"/>
        <dbReference type="EC" id="5.6.2.3"/>
    </reaction>
</comment>
<proteinExistence type="inferred from homology"/>
<accession>A0A2T4TXR2</accession>
<dbReference type="GO" id="GO:1990077">
    <property type="term" value="C:primosome complex"/>
    <property type="evidence" value="ECO:0007669"/>
    <property type="project" value="UniProtKB-UniRule"/>
</dbReference>
<keyword evidence="8 12" id="KW-0238">DNA-binding</keyword>
<evidence type="ECO:0000259" key="13">
    <source>
        <dbReference type="PROSITE" id="PS51199"/>
    </source>
</evidence>
<dbReference type="PANTHER" id="PTHR30153:SF2">
    <property type="entry name" value="REPLICATIVE DNA HELICASE"/>
    <property type="match status" value="1"/>
</dbReference>
<evidence type="ECO:0000256" key="9">
    <source>
        <dbReference type="ARBA" id="ARBA00023235"/>
    </source>
</evidence>
<dbReference type="NCBIfam" id="NF004384">
    <property type="entry name" value="PRK05748.1"/>
    <property type="match status" value="1"/>
</dbReference>
<dbReference type="Gene3D" id="3.40.50.300">
    <property type="entry name" value="P-loop containing nucleotide triphosphate hydrolases"/>
    <property type="match status" value="1"/>
</dbReference>
<protein>
    <recommendedName>
        <fullName evidence="11 12">Replicative DNA helicase</fullName>
        <ecNumber evidence="11 12">5.6.2.3</ecNumber>
    </recommendedName>
</protein>
<comment type="function">
    <text evidence="12">The main replicative DNA helicase, it participates in initiation and elongation during chromosome replication. Travels ahead of the DNA replisome, separating dsDNA into templates for DNA synthesis. A processive ATP-dependent 5'-3' DNA helicase it has DNA-dependent ATPase activity.</text>
</comment>
<evidence type="ECO:0000256" key="12">
    <source>
        <dbReference type="RuleBase" id="RU362085"/>
    </source>
</evidence>
<evidence type="ECO:0000256" key="6">
    <source>
        <dbReference type="ARBA" id="ARBA00022806"/>
    </source>
</evidence>
<dbReference type="Gene3D" id="1.10.860.10">
    <property type="entry name" value="DNAb Helicase, Chain A"/>
    <property type="match status" value="1"/>
</dbReference>
<organism evidence="14 15">
    <name type="scientific">Candidatus Methylomirabilis limnetica</name>
    <dbReference type="NCBI Taxonomy" id="2033718"/>
    <lineage>
        <taxon>Bacteria</taxon>
        <taxon>Candidatus Methylomirabilota</taxon>
        <taxon>Candidatus Methylomirabilia</taxon>
        <taxon>Candidatus Methylomirabilales</taxon>
        <taxon>Candidatus Methylomirabilaceae</taxon>
        <taxon>Candidatus Methylomirabilis</taxon>
    </lineage>
</organism>
<dbReference type="InterPro" id="IPR007692">
    <property type="entry name" value="DNA_helicase_DnaB"/>
</dbReference>
<evidence type="ECO:0000256" key="4">
    <source>
        <dbReference type="ARBA" id="ARBA00022741"/>
    </source>
</evidence>
<dbReference type="EC" id="5.6.2.3" evidence="11 12"/>
<reference evidence="14 15" key="1">
    <citation type="submission" date="2017-09" db="EMBL/GenBank/DDBJ databases">
        <title>Bloom of a denitrifying methanotroph, Candidatus Methylomirabilis limnetica, in a deep stratified lake.</title>
        <authorList>
            <person name="Graf J.S."/>
            <person name="Marchant H.K."/>
            <person name="Tienken D."/>
            <person name="Hach P.F."/>
            <person name="Brand A."/>
            <person name="Schubert C.J."/>
            <person name="Kuypers M.M."/>
            <person name="Milucka J."/>
        </authorList>
    </citation>
    <scope>NUCLEOTIDE SEQUENCE [LARGE SCALE GENOMIC DNA]</scope>
    <source>
        <strain evidence="14 15">Zug</strain>
    </source>
</reference>
<evidence type="ECO:0000256" key="10">
    <source>
        <dbReference type="ARBA" id="ARBA00048954"/>
    </source>
</evidence>
<dbReference type="Pfam" id="PF03796">
    <property type="entry name" value="DnaB_C"/>
    <property type="match status" value="1"/>
</dbReference>
<dbReference type="PROSITE" id="PS51199">
    <property type="entry name" value="SF4_HELICASE"/>
    <property type="match status" value="1"/>
</dbReference>
<dbReference type="GO" id="GO:0005829">
    <property type="term" value="C:cytosol"/>
    <property type="evidence" value="ECO:0007669"/>
    <property type="project" value="TreeGrafter"/>
</dbReference>
<dbReference type="GO" id="GO:0043139">
    <property type="term" value="F:5'-3' DNA helicase activity"/>
    <property type="evidence" value="ECO:0007669"/>
    <property type="project" value="UniProtKB-EC"/>
</dbReference>
<keyword evidence="4 12" id="KW-0547">Nucleotide-binding</keyword>
<dbReference type="InterPro" id="IPR027417">
    <property type="entry name" value="P-loop_NTPase"/>
</dbReference>
<keyword evidence="2 12" id="KW-0639">Primosome</keyword>
<dbReference type="NCBIfam" id="TIGR00665">
    <property type="entry name" value="DnaB"/>
    <property type="match status" value="1"/>
</dbReference>
<evidence type="ECO:0000256" key="3">
    <source>
        <dbReference type="ARBA" id="ARBA00022705"/>
    </source>
</evidence>
<dbReference type="GO" id="GO:0005524">
    <property type="term" value="F:ATP binding"/>
    <property type="evidence" value="ECO:0007669"/>
    <property type="project" value="UniProtKB-UniRule"/>
</dbReference>
<evidence type="ECO:0000256" key="7">
    <source>
        <dbReference type="ARBA" id="ARBA00022840"/>
    </source>
</evidence>
<dbReference type="FunFam" id="3.40.50.300:FF:000076">
    <property type="entry name" value="Replicative DNA helicase"/>
    <property type="match status" value="1"/>
</dbReference>
<keyword evidence="7 12" id="KW-0067">ATP-binding</keyword>
<dbReference type="CDD" id="cd00984">
    <property type="entry name" value="DnaB_C"/>
    <property type="match status" value="1"/>
</dbReference>
<comment type="caution">
    <text evidence="14">The sequence shown here is derived from an EMBL/GenBank/DDBJ whole genome shotgun (WGS) entry which is preliminary data.</text>
</comment>
<dbReference type="FunFam" id="1.10.860.10:FF:000001">
    <property type="entry name" value="Replicative DNA helicase"/>
    <property type="match status" value="1"/>
</dbReference>
<dbReference type="InterPro" id="IPR003593">
    <property type="entry name" value="AAA+_ATPase"/>
</dbReference>
<dbReference type="GO" id="GO:0016887">
    <property type="term" value="F:ATP hydrolysis activity"/>
    <property type="evidence" value="ECO:0007669"/>
    <property type="project" value="RHEA"/>
</dbReference>
<dbReference type="GO" id="GO:0003677">
    <property type="term" value="F:DNA binding"/>
    <property type="evidence" value="ECO:0007669"/>
    <property type="project" value="UniProtKB-UniRule"/>
</dbReference>
<sequence length="464" mass="51724">MRESTLDRRERAGERVPPQNLEAEMSVLGAILQSNEAFLKCLEILRPEHFYRDAHRKIFAAASALFGGGEPVDLITITNELRRRGELDEVGSAAFLASLVEAVPTSANVTYHARIIRDKALLRQLIDVATDIVGLGFAGQDEADQVLEQAEQQIFELAEDRVRRSFLPLKSILKDAFEQVEKLFDKKTQVTGVPTGFSDLDMKTAGFQPSELIIIAGRPGMGKTAFALNIARNAAIDERIPVGIFSLEMSKEQVVQRLLSSEAEVDSNRIRTGWLRESDWPKLTNAAGHLSEAPIFIDDSATISAIELRAKARRLKAEHNIGMVVIDYLQLISGRSRSENRQQEVSEICRSLKAMAKELKVPVVALSQLARRTEERERPQLSDLRESGAIEQDSDVVIFLYRPGYYQVRKAGGSDPERDTKTEVIIAKQRNGPTGTVEMAFLREYVKFGALDLVHQGPDEAEEI</sequence>
<dbReference type="OrthoDB" id="9773982at2"/>
<dbReference type="SMART" id="SM00382">
    <property type="entry name" value="AAA"/>
    <property type="match status" value="1"/>
</dbReference>
<dbReference type="PANTHER" id="PTHR30153">
    <property type="entry name" value="REPLICATIVE DNA HELICASE DNAB"/>
    <property type="match status" value="1"/>
</dbReference>
<evidence type="ECO:0000256" key="5">
    <source>
        <dbReference type="ARBA" id="ARBA00022801"/>
    </source>
</evidence>
<keyword evidence="15" id="KW-1185">Reference proteome</keyword>